<evidence type="ECO:0000256" key="2">
    <source>
        <dbReference type="ARBA" id="ARBA00023043"/>
    </source>
</evidence>
<reference evidence="4 5" key="1">
    <citation type="submission" date="2023-01" db="EMBL/GenBank/DDBJ databases">
        <title>Analysis of 21 Apiospora genomes using comparative genomics revels a genus with tremendous synthesis potential of carbohydrate active enzymes and secondary metabolites.</title>
        <authorList>
            <person name="Sorensen T."/>
        </authorList>
    </citation>
    <scope>NUCLEOTIDE SEQUENCE [LARGE SCALE GENOMIC DNA]</scope>
    <source>
        <strain evidence="4 5">CBS 117206</strain>
    </source>
</reference>
<evidence type="ECO:0000256" key="1">
    <source>
        <dbReference type="ARBA" id="ARBA00022737"/>
    </source>
</evidence>
<evidence type="ECO:0008006" key="6">
    <source>
        <dbReference type="Google" id="ProtNLM"/>
    </source>
</evidence>
<proteinExistence type="predicted"/>
<accession>A0AAW0RBV8</accession>
<feature type="repeat" description="ANK" evidence="3">
    <location>
        <begin position="380"/>
        <end position="406"/>
    </location>
</feature>
<dbReference type="SUPFAM" id="SSF48403">
    <property type="entry name" value="Ankyrin repeat"/>
    <property type="match status" value="1"/>
</dbReference>
<dbReference type="InterPro" id="IPR051165">
    <property type="entry name" value="Multifunctional_ANK_Repeat"/>
</dbReference>
<dbReference type="PROSITE" id="PS50088">
    <property type="entry name" value="ANK_REPEAT"/>
    <property type="match status" value="1"/>
</dbReference>
<dbReference type="Pfam" id="PF12796">
    <property type="entry name" value="Ank_2"/>
    <property type="match status" value="1"/>
</dbReference>
<dbReference type="PROSITE" id="PS50297">
    <property type="entry name" value="ANK_REP_REGION"/>
    <property type="match status" value="1"/>
</dbReference>
<evidence type="ECO:0000313" key="5">
    <source>
        <dbReference type="Proteomes" id="UP001392437"/>
    </source>
</evidence>
<sequence>MDGFINMPPEIVRLIAIEAVKARRVNRAVRLRLVNRSWNREITEAMIESGILDGHPRVAYSCFWPRLLMHKLRRADNRASRELRLIRRVAQRVVAIRTAKPVSENHEAVQDCLWELCQLSPDANVSMLWYQGLFTPDKRMAPIRDSDEDFQETLLAAAAATNDVALVQKLYATIRDCPCLVDRHEAASFEPPRPIFGYPLDIAAFKGHVEVLRTLLGIIHPKRLYCARRYGIQFGSAGNQMGSIDICLRPFEYICVPPAYRGYQDFLIATLRCTMRIPIFDRIYQVCKDYLVQYTWPWPTTRAERRAQTQGEFLSAHFCRAAICGELAMMKHLVQLGARLEYTNQLVDDSKYGYKALVSCVAAGGHADVLTYLLRNGAQTGSRSLEAACRYGNPDVVRILLDHGAEDSFEVGNALIESIKGEHETALRLLLEMGTIADEDQLSQALDVAENEDLSSMTKILREYK</sequence>
<dbReference type="InterPro" id="IPR036770">
    <property type="entry name" value="Ankyrin_rpt-contain_sf"/>
</dbReference>
<organism evidence="4 5">
    <name type="scientific">Apiospora kogelbergensis</name>
    <dbReference type="NCBI Taxonomy" id="1337665"/>
    <lineage>
        <taxon>Eukaryota</taxon>
        <taxon>Fungi</taxon>
        <taxon>Dikarya</taxon>
        <taxon>Ascomycota</taxon>
        <taxon>Pezizomycotina</taxon>
        <taxon>Sordariomycetes</taxon>
        <taxon>Xylariomycetidae</taxon>
        <taxon>Amphisphaeriales</taxon>
        <taxon>Apiosporaceae</taxon>
        <taxon>Apiospora</taxon>
    </lineage>
</organism>
<dbReference type="PANTHER" id="PTHR24123">
    <property type="entry name" value="ANKYRIN REPEAT-CONTAINING"/>
    <property type="match status" value="1"/>
</dbReference>
<dbReference type="PANTHER" id="PTHR24123:SF33">
    <property type="entry name" value="PROTEIN HOS4"/>
    <property type="match status" value="1"/>
</dbReference>
<comment type="caution">
    <text evidence="4">The sequence shown here is derived from an EMBL/GenBank/DDBJ whole genome shotgun (WGS) entry which is preliminary data.</text>
</comment>
<evidence type="ECO:0000313" key="4">
    <source>
        <dbReference type="EMBL" id="KAK8132284.1"/>
    </source>
</evidence>
<name>A0AAW0RBV8_9PEZI</name>
<dbReference type="Gene3D" id="1.25.40.20">
    <property type="entry name" value="Ankyrin repeat-containing domain"/>
    <property type="match status" value="1"/>
</dbReference>
<gene>
    <name evidence="4" type="ORF">PG999_000457</name>
</gene>
<dbReference type="InterPro" id="IPR002110">
    <property type="entry name" value="Ankyrin_rpt"/>
</dbReference>
<keyword evidence="2 3" id="KW-0040">ANK repeat</keyword>
<keyword evidence="1" id="KW-0677">Repeat</keyword>
<dbReference type="EMBL" id="JAQQWP010000001">
    <property type="protein sequence ID" value="KAK8132284.1"/>
    <property type="molecule type" value="Genomic_DNA"/>
</dbReference>
<evidence type="ECO:0000256" key="3">
    <source>
        <dbReference type="PROSITE-ProRule" id="PRU00023"/>
    </source>
</evidence>
<dbReference type="AlphaFoldDB" id="A0AAW0RBV8"/>
<keyword evidence="5" id="KW-1185">Reference proteome</keyword>
<dbReference type="SMART" id="SM00248">
    <property type="entry name" value="ANK"/>
    <property type="match status" value="5"/>
</dbReference>
<protein>
    <recommendedName>
        <fullName evidence="6">Ankyrin repeat-containing protein</fullName>
    </recommendedName>
</protein>
<dbReference type="Proteomes" id="UP001392437">
    <property type="component" value="Unassembled WGS sequence"/>
</dbReference>